<evidence type="ECO:0000313" key="4">
    <source>
        <dbReference type="Proteomes" id="UP000009227"/>
    </source>
</evidence>
<dbReference type="InterPro" id="IPR004864">
    <property type="entry name" value="LEA_2"/>
</dbReference>
<dbReference type="SUPFAM" id="SSF117070">
    <property type="entry name" value="LEA14-like"/>
    <property type="match status" value="3"/>
</dbReference>
<dbReference type="EMBL" id="CP002737">
    <property type="protein sequence ID" value="AEF97118.1"/>
    <property type="molecule type" value="Genomic_DNA"/>
</dbReference>
<dbReference type="KEGG" id="mig:Metig_1585"/>
<dbReference type="Gene3D" id="2.60.40.1820">
    <property type="match status" value="3"/>
</dbReference>
<gene>
    <name evidence="3" type="ordered locus">Metig_1585</name>
</gene>
<protein>
    <submittedName>
        <fullName evidence="3">Water Stress and Hypersensitive response domain-containing protein</fullName>
    </submittedName>
</protein>
<dbReference type="STRING" id="880724.Metig_1585"/>
<proteinExistence type="inferred from homology"/>
<dbReference type="SMART" id="SM00769">
    <property type="entry name" value="WHy"/>
    <property type="match status" value="3"/>
</dbReference>
<dbReference type="GO" id="GO:0009269">
    <property type="term" value="P:response to desiccation"/>
    <property type="evidence" value="ECO:0007669"/>
    <property type="project" value="InterPro"/>
</dbReference>
<feature type="domain" description="Water stress and hypersensitive response" evidence="2">
    <location>
        <begin position="185"/>
        <end position="309"/>
    </location>
</feature>
<evidence type="ECO:0000259" key="2">
    <source>
        <dbReference type="SMART" id="SM00769"/>
    </source>
</evidence>
<dbReference type="InterPro" id="IPR008969">
    <property type="entry name" value="CarboxyPept-like_regulatory"/>
</dbReference>
<dbReference type="Proteomes" id="UP000009227">
    <property type="component" value="Chromosome"/>
</dbReference>
<dbReference type="SUPFAM" id="SSF49464">
    <property type="entry name" value="Carboxypeptidase regulatory domain-like"/>
    <property type="match status" value="1"/>
</dbReference>
<dbReference type="HOGENOM" id="CLU_443879_0_0_2"/>
<organism evidence="4">
    <name type="scientific">Methanotorris igneus (strain DSM 5666 / JCM 11834 / Kol 5)</name>
    <dbReference type="NCBI Taxonomy" id="880724"/>
    <lineage>
        <taxon>Archaea</taxon>
        <taxon>Methanobacteriati</taxon>
        <taxon>Methanobacteriota</taxon>
        <taxon>Methanomada group</taxon>
        <taxon>Methanococci</taxon>
        <taxon>Methanococcales</taxon>
        <taxon>Methanocaldococcaceae</taxon>
        <taxon>Methanotorris</taxon>
    </lineage>
</organism>
<dbReference type="Gene3D" id="2.60.40.1120">
    <property type="entry name" value="Carboxypeptidase-like, regulatory domain"/>
    <property type="match status" value="1"/>
</dbReference>
<sequence>MKKVGKVLLMVFSLVIVSVINCGCVNGKLKEPTFSVDSLDFKGVNYDTTNLNVKLIIDNPNPIGVHVNKIVFDIYYIDNNGNPKYLGHGEKANIDIRSGKTTIDIPIALSNKELIKALENSKDNKITLEIDGSANVDLKITSIDVPFKTKQTVQLPENVVSYLETAKKMGIGFSIEDFKKPNVTVDDVEFEGISEDFKNTKLNVRLIVENPNPIDINLKDIAVHAYYYDKDGKHYFGSAKLHNTATIKGGISTPIYVDVNISNEDVVNAILSNKDSKKITVKIEGSIDIEGIKKYGISELKIPFENTKEIPITDNMIKMAETAKNKLGIGFTIKDFKKPNVTVDDVEFEGTDLENLYLNVKLIVDNPNPIDIDISKIKYYVYADNGEKFILSEKLLGEGEGENIHIYKATSTPIDTHVKLQNKKVIINLIRLAKNDKITLLIKGVAYIDEIKKFNIPPMNIPFEEKKNVSINELKEKFGIENNENKDSENNKINNVVINRIGENQQEEQPIQKPELKQLYITCYPNEIKVGDRVTIQVVDENGNPVEGATVIIDGTIRRTTDNNGVVYHTFKIGGTHTIKVEKDGCIKEISINVERLIEQVDIKNRVDNIINRVR</sequence>
<dbReference type="InterPro" id="IPR013990">
    <property type="entry name" value="WHy-dom"/>
</dbReference>
<accession>F6BBB1</accession>
<dbReference type="InterPro" id="IPR045043">
    <property type="entry name" value="Lea14-like"/>
</dbReference>
<feature type="domain" description="Water stress and hypersensitive response" evidence="2">
    <location>
        <begin position="34"/>
        <end position="153"/>
    </location>
</feature>
<keyword evidence="4" id="KW-1185">Reference proteome</keyword>
<comment type="similarity">
    <text evidence="1">Belongs to the LEA type 2 family.</text>
</comment>
<reference evidence="3 4" key="1">
    <citation type="submission" date="2011-05" db="EMBL/GenBank/DDBJ databases">
        <title>Complete sequence of Methanotorris igneus Kol 5.</title>
        <authorList>
            <consortium name="US DOE Joint Genome Institute"/>
            <person name="Lucas S."/>
            <person name="Han J."/>
            <person name="Lapidus A."/>
            <person name="Cheng J.-F."/>
            <person name="Goodwin L."/>
            <person name="Pitluck S."/>
            <person name="Peters L."/>
            <person name="Mikhailova N."/>
            <person name="Chertkov O."/>
            <person name="Han C."/>
            <person name="Tapia R."/>
            <person name="Land M."/>
            <person name="Hauser L."/>
            <person name="Kyrpides N."/>
            <person name="Ivanova N."/>
            <person name="Pagani I."/>
            <person name="Sieprawska-Lupa M."/>
            <person name="Whitman W."/>
            <person name="Woyke T."/>
        </authorList>
    </citation>
    <scope>NUCLEOTIDE SEQUENCE [LARGE SCALE GENOMIC DNA]</scope>
    <source>
        <strain evidence="4">DSM 5666 / JCM 11834 / Kol 5</strain>
    </source>
</reference>
<dbReference type="AlphaFoldDB" id="F6BBB1"/>
<dbReference type="Pfam" id="PF03168">
    <property type="entry name" value="LEA_2"/>
    <property type="match status" value="3"/>
</dbReference>
<name>F6BBB1_METIK</name>
<evidence type="ECO:0000256" key="1">
    <source>
        <dbReference type="ARBA" id="ARBA00005960"/>
    </source>
</evidence>
<dbReference type="PANTHER" id="PTHR31459">
    <property type="match status" value="1"/>
</dbReference>
<dbReference type="PANTHER" id="PTHR31459:SF2">
    <property type="entry name" value="OS03G0843300 PROTEIN"/>
    <property type="match status" value="1"/>
</dbReference>
<evidence type="ECO:0000313" key="3">
    <source>
        <dbReference type="EMBL" id="AEF97118.1"/>
    </source>
</evidence>
<dbReference type="OrthoDB" id="105458at2157"/>
<feature type="domain" description="Water stress and hypersensitive response" evidence="2">
    <location>
        <begin position="341"/>
        <end position="464"/>
    </location>
</feature>